<reference evidence="1" key="1">
    <citation type="journal article" date="2022" name="bioRxiv">
        <title>Sequencing and chromosome-scale assembly of the giantPleurodeles waltlgenome.</title>
        <authorList>
            <person name="Brown T."/>
            <person name="Elewa A."/>
            <person name="Iarovenko S."/>
            <person name="Subramanian E."/>
            <person name="Araus A.J."/>
            <person name="Petzold A."/>
            <person name="Susuki M."/>
            <person name="Suzuki K.-i.T."/>
            <person name="Hayashi T."/>
            <person name="Toyoda A."/>
            <person name="Oliveira C."/>
            <person name="Osipova E."/>
            <person name="Leigh N.D."/>
            <person name="Simon A."/>
            <person name="Yun M.H."/>
        </authorList>
    </citation>
    <scope>NUCLEOTIDE SEQUENCE</scope>
    <source>
        <strain evidence="1">20211129_DDA</strain>
        <tissue evidence="1">Liver</tissue>
    </source>
</reference>
<dbReference type="AlphaFoldDB" id="A0AAV7NQC3"/>
<dbReference type="EMBL" id="JANPWB010000012">
    <property type="protein sequence ID" value="KAJ1117686.1"/>
    <property type="molecule type" value="Genomic_DNA"/>
</dbReference>
<protein>
    <submittedName>
        <fullName evidence="1">Uncharacterized protein</fullName>
    </submittedName>
</protein>
<dbReference type="Proteomes" id="UP001066276">
    <property type="component" value="Chromosome 8"/>
</dbReference>
<gene>
    <name evidence="1" type="ORF">NDU88_005883</name>
</gene>
<proteinExistence type="predicted"/>
<organism evidence="1 2">
    <name type="scientific">Pleurodeles waltl</name>
    <name type="common">Iberian ribbed newt</name>
    <dbReference type="NCBI Taxonomy" id="8319"/>
    <lineage>
        <taxon>Eukaryota</taxon>
        <taxon>Metazoa</taxon>
        <taxon>Chordata</taxon>
        <taxon>Craniata</taxon>
        <taxon>Vertebrata</taxon>
        <taxon>Euteleostomi</taxon>
        <taxon>Amphibia</taxon>
        <taxon>Batrachia</taxon>
        <taxon>Caudata</taxon>
        <taxon>Salamandroidea</taxon>
        <taxon>Salamandridae</taxon>
        <taxon>Pleurodelinae</taxon>
        <taxon>Pleurodeles</taxon>
    </lineage>
</organism>
<sequence>MLHLPLAGPWLGEARSRAQCHPELCRVSLFVGYLCVSPVGKVDVGEPSTVLQRPSPPTPVRTLEVHRTRGLHSGLSLAAPHTAPLPLSGTLQAWSVHCQKDPYSGKKQDDDRAPCGAR</sequence>
<comment type="caution">
    <text evidence="1">The sequence shown here is derived from an EMBL/GenBank/DDBJ whole genome shotgun (WGS) entry which is preliminary data.</text>
</comment>
<evidence type="ECO:0000313" key="1">
    <source>
        <dbReference type="EMBL" id="KAJ1117686.1"/>
    </source>
</evidence>
<keyword evidence="2" id="KW-1185">Reference proteome</keyword>
<name>A0AAV7NQC3_PLEWA</name>
<accession>A0AAV7NQC3</accession>
<evidence type="ECO:0000313" key="2">
    <source>
        <dbReference type="Proteomes" id="UP001066276"/>
    </source>
</evidence>